<comment type="cofactor">
    <cofactor evidence="1">
        <name>Mg(2+)</name>
        <dbReference type="ChEBI" id="CHEBI:18420"/>
    </cofactor>
</comment>
<name>W6Y4M0_COCC2</name>
<dbReference type="EMBL" id="KI964629">
    <property type="protein sequence ID" value="EUC32605.1"/>
    <property type="molecule type" value="Genomic_DNA"/>
</dbReference>
<evidence type="ECO:0000256" key="3">
    <source>
        <dbReference type="ARBA" id="ARBA00022801"/>
    </source>
</evidence>
<dbReference type="NCBIfam" id="TIGR01549">
    <property type="entry name" value="HAD-SF-IA-v1"/>
    <property type="match status" value="1"/>
</dbReference>
<dbReference type="GeneID" id="19154545"/>
<keyword evidence="3" id="KW-0378">Hydrolase</keyword>
<dbReference type="InterPro" id="IPR023198">
    <property type="entry name" value="PGP-like_dom2"/>
</dbReference>
<dbReference type="Pfam" id="PF00702">
    <property type="entry name" value="Hydrolase"/>
    <property type="match status" value="1"/>
</dbReference>
<evidence type="ECO:0000256" key="4">
    <source>
        <dbReference type="ARBA" id="ARBA00022842"/>
    </source>
</evidence>
<protein>
    <submittedName>
        <fullName evidence="5">Uncharacterized protein</fullName>
    </submittedName>
</protein>
<dbReference type="PANTHER" id="PTHR46470:SF2">
    <property type="entry name" value="GLYCERALDEHYDE 3-PHOSPHATE PHOSPHATASE"/>
    <property type="match status" value="1"/>
</dbReference>
<dbReference type="InterPro" id="IPR036412">
    <property type="entry name" value="HAD-like_sf"/>
</dbReference>
<evidence type="ECO:0000313" key="5">
    <source>
        <dbReference type="EMBL" id="EUC32605.1"/>
    </source>
</evidence>
<dbReference type="InterPro" id="IPR006439">
    <property type="entry name" value="HAD-SF_hydro_IA"/>
</dbReference>
<accession>W6Y4M0</accession>
<dbReference type="GO" id="GO:0016791">
    <property type="term" value="F:phosphatase activity"/>
    <property type="evidence" value="ECO:0007669"/>
    <property type="project" value="UniProtKB-ARBA"/>
</dbReference>
<dbReference type="SUPFAM" id="SSF56784">
    <property type="entry name" value="HAD-like"/>
    <property type="match status" value="1"/>
</dbReference>
<dbReference type="SFLD" id="SFLDS00003">
    <property type="entry name" value="Haloacid_Dehalogenase"/>
    <property type="match status" value="1"/>
</dbReference>
<evidence type="ECO:0000313" key="6">
    <source>
        <dbReference type="Proteomes" id="UP000053841"/>
    </source>
</evidence>
<dbReference type="eggNOG" id="ENOG502SNYU">
    <property type="taxonomic scope" value="Eukaryota"/>
</dbReference>
<dbReference type="OrthoDB" id="1694274at2759"/>
<gene>
    <name evidence="5" type="ORF">COCCADRAFT_98317</name>
</gene>
<dbReference type="InterPro" id="IPR051400">
    <property type="entry name" value="HAD-like_hydrolase"/>
</dbReference>
<dbReference type="HOGENOM" id="CLU_045011_8_4_1"/>
<dbReference type="Proteomes" id="UP000053841">
    <property type="component" value="Unassembled WGS sequence"/>
</dbReference>
<evidence type="ECO:0000256" key="2">
    <source>
        <dbReference type="ARBA" id="ARBA00022723"/>
    </source>
</evidence>
<dbReference type="PANTHER" id="PTHR46470">
    <property type="entry name" value="N-ACYLNEURAMINATE-9-PHOSPHATASE"/>
    <property type="match status" value="1"/>
</dbReference>
<dbReference type="KEGG" id="bze:COCCADRAFT_98317"/>
<dbReference type="Gene3D" id="1.10.150.240">
    <property type="entry name" value="Putative phosphatase, domain 2"/>
    <property type="match status" value="1"/>
</dbReference>
<dbReference type="GO" id="GO:0046872">
    <property type="term" value="F:metal ion binding"/>
    <property type="evidence" value="ECO:0007669"/>
    <property type="project" value="UniProtKB-KW"/>
</dbReference>
<keyword evidence="2" id="KW-0479">Metal-binding</keyword>
<keyword evidence="4" id="KW-0460">Magnesium</keyword>
<proteinExistence type="predicted"/>
<dbReference type="InterPro" id="IPR023214">
    <property type="entry name" value="HAD_sf"/>
</dbReference>
<organism evidence="5 6">
    <name type="scientific">Cochliobolus carbonum (strain 26-R-13)</name>
    <name type="common">Maize leaf spot fungus</name>
    <name type="synonym">Bipolaris zeicola</name>
    <dbReference type="NCBI Taxonomy" id="930089"/>
    <lineage>
        <taxon>Eukaryota</taxon>
        <taxon>Fungi</taxon>
        <taxon>Dikarya</taxon>
        <taxon>Ascomycota</taxon>
        <taxon>Pezizomycotina</taxon>
        <taxon>Dothideomycetes</taxon>
        <taxon>Pleosporomycetidae</taxon>
        <taxon>Pleosporales</taxon>
        <taxon>Pleosporineae</taxon>
        <taxon>Pleosporaceae</taxon>
        <taxon>Bipolaris</taxon>
    </lineage>
</organism>
<dbReference type="SFLD" id="SFLDG01129">
    <property type="entry name" value="C1.5:_HAD__Beta-PGM__Phosphata"/>
    <property type="match status" value="1"/>
</dbReference>
<evidence type="ECO:0000256" key="1">
    <source>
        <dbReference type="ARBA" id="ARBA00001946"/>
    </source>
</evidence>
<dbReference type="STRING" id="930089.W6Y4M0"/>
<dbReference type="Gene3D" id="3.40.50.1000">
    <property type="entry name" value="HAD superfamily/HAD-like"/>
    <property type="match status" value="1"/>
</dbReference>
<reference evidence="5 6" key="1">
    <citation type="journal article" date="2013" name="PLoS Genet.">
        <title>Comparative genome structure, secondary metabolite, and effector coding capacity across Cochliobolus pathogens.</title>
        <authorList>
            <person name="Condon B.J."/>
            <person name="Leng Y."/>
            <person name="Wu D."/>
            <person name="Bushley K.E."/>
            <person name="Ohm R.A."/>
            <person name="Otillar R."/>
            <person name="Martin J."/>
            <person name="Schackwitz W."/>
            <person name="Grimwood J."/>
            <person name="MohdZainudin N."/>
            <person name="Xue C."/>
            <person name="Wang R."/>
            <person name="Manning V.A."/>
            <person name="Dhillon B."/>
            <person name="Tu Z.J."/>
            <person name="Steffenson B.J."/>
            <person name="Salamov A."/>
            <person name="Sun H."/>
            <person name="Lowry S."/>
            <person name="LaButti K."/>
            <person name="Han J."/>
            <person name="Copeland A."/>
            <person name="Lindquist E."/>
            <person name="Barry K."/>
            <person name="Schmutz J."/>
            <person name="Baker S.E."/>
            <person name="Ciuffetti L.M."/>
            <person name="Grigoriev I.V."/>
            <person name="Zhong S."/>
            <person name="Turgeon B.G."/>
        </authorList>
    </citation>
    <scope>NUCLEOTIDE SEQUENCE [LARGE SCALE GENOMIC DNA]</scope>
    <source>
        <strain evidence="5 6">26-R-13</strain>
    </source>
</reference>
<dbReference type="AlphaFoldDB" id="W6Y4M0"/>
<dbReference type="GO" id="GO:0044281">
    <property type="term" value="P:small molecule metabolic process"/>
    <property type="evidence" value="ECO:0007669"/>
    <property type="project" value="UniProtKB-ARBA"/>
</dbReference>
<keyword evidence="6" id="KW-1185">Reference proteome</keyword>
<sequence>MGSEHLKTASWWFFDLDDTLHEFRKASSSAVDATLHLIIQQRSAQNITPQKDAITFADLKAAYSKVLKETTSFAFTDGKTSHEYRADRFKSTLKTLNLSLTPEQVTEILDVYEKTLMQHLTLKPGTIPLLKSLKQQGKHVAIVTEGPQDAQQRTVAALGLEPYFDRLITTNAVGVAKVDGLFERALQTLGVEGREVVMVGDSWDRDVVPAGKAGIRCVWYAEGSGEEERIVEFGGEGEERVVVVDSLGKLRGTVEEER</sequence>
<dbReference type="RefSeq" id="XP_007713098.1">
    <property type="nucleotide sequence ID" value="XM_007714908.1"/>
</dbReference>